<dbReference type="SMART" id="SM00220">
    <property type="entry name" value="S_TKc"/>
    <property type="match status" value="1"/>
</dbReference>
<dbReference type="PROSITE" id="PS51257">
    <property type="entry name" value="PROKAR_LIPOPROTEIN"/>
    <property type="match status" value="1"/>
</dbReference>
<feature type="compositionally biased region" description="Polar residues" evidence="5">
    <location>
        <begin position="410"/>
        <end position="419"/>
    </location>
</feature>
<evidence type="ECO:0000256" key="3">
    <source>
        <dbReference type="PROSITE-ProRule" id="PRU10141"/>
    </source>
</evidence>
<comment type="similarity">
    <text evidence="4">Belongs to the protein kinase superfamily.</text>
</comment>
<dbReference type="InterPro" id="IPR000719">
    <property type="entry name" value="Prot_kinase_dom"/>
</dbReference>
<dbReference type="InterPro" id="IPR017441">
    <property type="entry name" value="Protein_kinase_ATP_BS"/>
</dbReference>
<dbReference type="OrthoDB" id="40902at2759"/>
<dbReference type="PROSITE" id="PS50011">
    <property type="entry name" value="PROTEIN_KINASE_DOM"/>
    <property type="match status" value="1"/>
</dbReference>
<dbReference type="Pfam" id="PF00069">
    <property type="entry name" value="Pkinase"/>
    <property type="match status" value="1"/>
</dbReference>
<evidence type="ECO:0000256" key="4">
    <source>
        <dbReference type="RuleBase" id="RU000304"/>
    </source>
</evidence>
<protein>
    <submittedName>
        <fullName evidence="7">Kinase-like domain-containing protein</fullName>
    </submittedName>
</protein>
<comment type="caution">
    <text evidence="7">The sequence shown here is derived from an EMBL/GenBank/DDBJ whole genome shotgun (WGS) entry which is preliminary data.</text>
</comment>
<dbReference type="InterPro" id="IPR008271">
    <property type="entry name" value="Ser/Thr_kinase_AS"/>
</dbReference>
<organism evidence="7 8">
    <name type="scientific">Tribonema minus</name>
    <dbReference type="NCBI Taxonomy" id="303371"/>
    <lineage>
        <taxon>Eukaryota</taxon>
        <taxon>Sar</taxon>
        <taxon>Stramenopiles</taxon>
        <taxon>Ochrophyta</taxon>
        <taxon>PX clade</taxon>
        <taxon>Xanthophyceae</taxon>
        <taxon>Tribonematales</taxon>
        <taxon>Tribonemataceae</taxon>
        <taxon>Tribonema</taxon>
    </lineage>
</organism>
<evidence type="ECO:0000256" key="1">
    <source>
        <dbReference type="ARBA" id="ARBA00022741"/>
    </source>
</evidence>
<dbReference type="PROSITE" id="PS00108">
    <property type="entry name" value="PROTEIN_KINASE_ST"/>
    <property type="match status" value="1"/>
</dbReference>
<dbReference type="GO" id="GO:0005524">
    <property type="term" value="F:ATP binding"/>
    <property type="evidence" value="ECO:0007669"/>
    <property type="project" value="UniProtKB-UniRule"/>
</dbReference>
<name>A0A836CIF0_9STRA</name>
<evidence type="ECO:0000313" key="7">
    <source>
        <dbReference type="EMBL" id="KAG5187750.1"/>
    </source>
</evidence>
<dbReference type="SUPFAM" id="SSF56112">
    <property type="entry name" value="Protein kinase-like (PK-like)"/>
    <property type="match status" value="1"/>
</dbReference>
<feature type="compositionally biased region" description="Basic and acidic residues" evidence="5">
    <location>
        <begin position="420"/>
        <end position="430"/>
    </location>
</feature>
<accession>A0A836CIF0</accession>
<feature type="binding site" evidence="3">
    <location>
        <position position="102"/>
    </location>
    <ligand>
        <name>ATP</name>
        <dbReference type="ChEBI" id="CHEBI:30616"/>
    </ligand>
</feature>
<keyword evidence="8" id="KW-1185">Reference proteome</keyword>
<evidence type="ECO:0000256" key="5">
    <source>
        <dbReference type="SAM" id="MobiDB-lite"/>
    </source>
</evidence>
<feature type="domain" description="Protein kinase" evidence="6">
    <location>
        <begin position="73"/>
        <end position="340"/>
    </location>
</feature>
<dbReference type="Proteomes" id="UP000664859">
    <property type="component" value="Unassembled WGS sequence"/>
</dbReference>
<dbReference type="PANTHER" id="PTHR24347">
    <property type="entry name" value="SERINE/THREONINE-PROTEIN KINASE"/>
    <property type="match status" value="1"/>
</dbReference>
<keyword evidence="7" id="KW-0808">Transferase</keyword>
<dbReference type="EMBL" id="JAFCMP010000083">
    <property type="protein sequence ID" value="KAG5187750.1"/>
    <property type="molecule type" value="Genomic_DNA"/>
</dbReference>
<evidence type="ECO:0000256" key="2">
    <source>
        <dbReference type="ARBA" id="ARBA00022840"/>
    </source>
</evidence>
<feature type="region of interest" description="Disordered" evidence="5">
    <location>
        <begin position="370"/>
        <end position="430"/>
    </location>
</feature>
<dbReference type="Gene3D" id="1.10.510.10">
    <property type="entry name" value="Transferase(Phosphotransferase) domain 1"/>
    <property type="match status" value="1"/>
</dbReference>
<proteinExistence type="inferred from homology"/>
<sequence>MGVFARRSIPGCFTASACAGSRFAYASTARAAQRSQSHRSERARRQPLQNSYSEGVLRDHERASVPEEFNKIYDLRSLIGVGTTAKVFLCLRRATGERLACKVIDKRRLNLEPGQQEEQLLTQLRREIDTLRSLQHPNIVKFEDVVETADMIYVVMELVSGGELFDWLLENGCMEEERAAHLMHGVVSCIAYMHSRGVVHRDLKAENLLLVDRAARWPQAKLIDFGFSTILRYNLTGSFLGTGGYIAPEIRQQRSYSQSVDMWACGVLIYLLNSRRLPFNSDVDVLPHGRHHAQMRYELKFPEVQWKGRSDSVKELLTHMLDVDPMTRWTAQQVLRHPWITGRAFTAAAAARRAPPQGAAEQPVARLLKEAPQRARRPRPHWHKDNWTPIIEDEADADAGAGRTPPQPRSPSHAQQLELQEQRMRSHSNEWVEPDVGTIWWRHHLRQGKRHHAYDPAVLHTTSAGDLLTTAKGSSRRRTRHLVPASNG</sequence>
<feature type="region of interest" description="Disordered" evidence="5">
    <location>
        <begin position="34"/>
        <end position="57"/>
    </location>
</feature>
<keyword evidence="2 3" id="KW-0067">ATP-binding</keyword>
<dbReference type="AlphaFoldDB" id="A0A836CIF0"/>
<dbReference type="GO" id="GO:0004674">
    <property type="term" value="F:protein serine/threonine kinase activity"/>
    <property type="evidence" value="ECO:0007669"/>
    <property type="project" value="UniProtKB-KW"/>
</dbReference>
<dbReference type="PROSITE" id="PS00107">
    <property type="entry name" value="PROTEIN_KINASE_ATP"/>
    <property type="match status" value="1"/>
</dbReference>
<keyword evidence="1 3" id="KW-0547">Nucleotide-binding</keyword>
<evidence type="ECO:0000259" key="6">
    <source>
        <dbReference type="PROSITE" id="PS50011"/>
    </source>
</evidence>
<evidence type="ECO:0000313" key="8">
    <source>
        <dbReference type="Proteomes" id="UP000664859"/>
    </source>
</evidence>
<reference evidence="7" key="1">
    <citation type="submission" date="2021-02" db="EMBL/GenBank/DDBJ databases">
        <title>First Annotated Genome of the Yellow-green Alga Tribonema minus.</title>
        <authorList>
            <person name="Mahan K.M."/>
        </authorList>
    </citation>
    <scope>NUCLEOTIDE SEQUENCE</scope>
    <source>
        <strain evidence="7">UTEX B ZZ1240</strain>
    </source>
</reference>
<dbReference type="CDD" id="cd05117">
    <property type="entry name" value="STKc_CAMK"/>
    <property type="match status" value="1"/>
</dbReference>
<dbReference type="FunFam" id="1.10.510.10:FF:000571">
    <property type="entry name" value="Maternal embryonic leucine zipper kinase"/>
    <property type="match status" value="1"/>
</dbReference>
<keyword evidence="7" id="KW-0418">Kinase</keyword>
<dbReference type="InterPro" id="IPR011009">
    <property type="entry name" value="Kinase-like_dom_sf"/>
</dbReference>
<keyword evidence="4" id="KW-0723">Serine/threonine-protein kinase</keyword>
<gene>
    <name evidence="7" type="ORF">JKP88DRAFT_306629</name>
</gene>